<evidence type="ECO:0000256" key="6">
    <source>
        <dbReference type="ARBA" id="ARBA00022840"/>
    </source>
</evidence>
<feature type="domain" description="Polymerase beta nucleotidyltransferase" evidence="8">
    <location>
        <begin position="10"/>
        <end position="100"/>
    </location>
</feature>
<dbReference type="InterPro" id="IPR041633">
    <property type="entry name" value="Polbeta"/>
</dbReference>
<reference evidence="9 10" key="1">
    <citation type="submission" date="2017-08" db="EMBL/GenBank/DDBJ databases">
        <title>The whole genome shortgun sequences of strain Leeuwenhoekiella nanhaiensis G18 from the South China Sea.</title>
        <authorList>
            <person name="Liu Q."/>
        </authorList>
    </citation>
    <scope>NUCLEOTIDE SEQUENCE [LARGE SCALE GENOMIC DNA]</scope>
    <source>
        <strain evidence="9 10">G18</strain>
    </source>
</reference>
<accession>A0A2G1VQS9</accession>
<evidence type="ECO:0000313" key="9">
    <source>
        <dbReference type="EMBL" id="PHQ29121.1"/>
    </source>
</evidence>
<evidence type="ECO:0000256" key="1">
    <source>
        <dbReference type="ARBA" id="ARBA00001946"/>
    </source>
</evidence>
<dbReference type="Pfam" id="PF18765">
    <property type="entry name" value="Polbeta"/>
    <property type="match status" value="1"/>
</dbReference>
<dbReference type="GO" id="GO:0046872">
    <property type="term" value="F:metal ion binding"/>
    <property type="evidence" value="ECO:0007669"/>
    <property type="project" value="UniProtKB-KW"/>
</dbReference>
<keyword evidence="6" id="KW-0067">ATP-binding</keyword>
<gene>
    <name evidence="9" type="ORF">CJ305_10945</name>
</gene>
<evidence type="ECO:0000259" key="8">
    <source>
        <dbReference type="Pfam" id="PF18765"/>
    </source>
</evidence>
<dbReference type="RefSeq" id="WP_099646323.1">
    <property type="nucleotide sequence ID" value="NZ_KZ319291.1"/>
</dbReference>
<keyword evidence="2 9" id="KW-0808">Transferase</keyword>
<dbReference type="GO" id="GO:0016779">
    <property type="term" value="F:nucleotidyltransferase activity"/>
    <property type="evidence" value="ECO:0007669"/>
    <property type="project" value="UniProtKB-KW"/>
</dbReference>
<dbReference type="Proteomes" id="UP000229433">
    <property type="component" value="Unassembled WGS sequence"/>
</dbReference>
<organism evidence="9 10">
    <name type="scientific">Leeuwenhoekiella nanhaiensis</name>
    <dbReference type="NCBI Taxonomy" id="1655491"/>
    <lineage>
        <taxon>Bacteria</taxon>
        <taxon>Pseudomonadati</taxon>
        <taxon>Bacteroidota</taxon>
        <taxon>Flavobacteriia</taxon>
        <taxon>Flavobacteriales</taxon>
        <taxon>Flavobacteriaceae</taxon>
        <taxon>Leeuwenhoekiella</taxon>
    </lineage>
</organism>
<sequence>MNLIIRHKDQLLELCEKHKVAKLYLTGSALSKHFNSKSDLDFIIRFKEIKLADYFDNYINFKNSLSKLFKRPVDIIEEQTLKNPVLIKSLDQNKELIYGSENS</sequence>
<protein>
    <submittedName>
        <fullName evidence="9">Nucleotidyltransferase</fullName>
    </submittedName>
</protein>
<dbReference type="PANTHER" id="PTHR33571:SF12">
    <property type="entry name" value="BSL3053 PROTEIN"/>
    <property type="match status" value="1"/>
</dbReference>
<dbReference type="InterPro" id="IPR052038">
    <property type="entry name" value="Type-VII_TA_antitoxin"/>
</dbReference>
<keyword evidence="5" id="KW-0547">Nucleotide-binding</keyword>
<comment type="cofactor">
    <cofactor evidence="1">
        <name>Mg(2+)</name>
        <dbReference type="ChEBI" id="CHEBI:18420"/>
    </cofactor>
</comment>
<dbReference type="InterPro" id="IPR043519">
    <property type="entry name" value="NT_sf"/>
</dbReference>
<evidence type="ECO:0000256" key="4">
    <source>
        <dbReference type="ARBA" id="ARBA00022723"/>
    </source>
</evidence>
<dbReference type="EMBL" id="NQXA01000008">
    <property type="protein sequence ID" value="PHQ29121.1"/>
    <property type="molecule type" value="Genomic_DNA"/>
</dbReference>
<evidence type="ECO:0000256" key="5">
    <source>
        <dbReference type="ARBA" id="ARBA00022741"/>
    </source>
</evidence>
<dbReference type="Gene3D" id="3.30.460.10">
    <property type="entry name" value="Beta Polymerase, domain 2"/>
    <property type="match status" value="1"/>
</dbReference>
<keyword evidence="4" id="KW-0479">Metal-binding</keyword>
<proteinExistence type="predicted"/>
<keyword evidence="7" id="KW-0460">Magnesium</keyword>
<evidence type="ECO:0000313" key="10">
    <source>
        <dbReference type="Proteomes" id="UP000229433"/>
    </source>
</evidence>
<keyword evidence="3" id="KW-0548">Nucleotidyltransferase</keyword>
<evidence type="ECO:0000256" key="7">
    <source>
        <dbReference type="ARBA" id="ARBA00022842"/>
    </source>
</evidence>
<comment type="caution">
    <text evidence="9">The sequence shown here is derived from an EMBL/GenBank/DDBJ whole genome shotgun (WGS) entry which is preliminary data.</text>
</comment>
<dbReference type="GO" id="GO:0005524">
    <property type="term" value="F:ATP binding"/>
    <property type="evidence" value="ECO:0007669"/>
    <property type="project" value="UniProtKB-KW"/>
</dbReference>
<dbReference type="OrthoDB" id="9793933at2"/>
<dbReference type="SUPFAM" id="SSF81301">
    <property type="entry name" value="Nucleotidyltransferase"/>
    <property type="match status" value="1"/>
</dbReference>
<keyword evidence="10" id="KW-1185">Reference proteome</keyword>
<dbReference type="CDD" id="cd05403">
    <property type="entry name" value="NT_KNTase_like"/>
    <property type="match status" value="1"/>
</dbReference>
<evidence type="ECO:0000256" key="3">
    <source>
        <dbReference type="ARBA" id="ARBA00022695"/>
    </source>
</evidence>
<dbReference type="AlphaFoldDB" id="A0A2G1VQS9"/>
<evidence type="ECO:0000256" key="2">
    <source>
        <dbReference type="ARBA" id="ARBA00022679"/>
    </source>
</evidence>
<name>A0A2G1VQS9_9FLAO</name>
<dbReference type="PANTHER" id="PTHR33571">
    <property type="entry name" value="SSL8005 PROTEIN"/>
    <property type="match status" value="1"/>
</dbReference>